<feature type="region of interest" description="Disordered" evidence="3">
    <location>
        <begin position="262"/>
        <end position="302"/>
    </location>
</feature>
<keyword evidence="1" id="KW-0343">GTPase activation</keyword>
<feature type="coiled-coil region" evidence="2">
    <location>
        <begin position="797"/>
        <end position="824"/>
    </location>
</feature>
<protein>
    <recommendedName>
        <fullName evidence="4">Rab-GAP TBC domain-containing protein</fullName>
    </recommendedName>
</protein>
<dbReference type="Pfam" id="PF00566">
    <property type="entry name" value="RabGAP-TBC"/>
    <property type="match status" value="1"/>
</dbReference>
<accession>A0A6V7V3Z7</accession>
<organism evidence="5 6">
    <name type="scientific">Meloidogyne enterolobii</name>
    <name type="common">Root-knot nematode worm</name>
    <name type="synonym">Meloidogyne mayaguensis</name>
    <dbReference type="NCBI Taxonomy" id="390850"/>
    <lineage>
        <taxon>Eukaryota</taxon>
        <taxon>Metazoa</taxon>
        <taxon>Ecdysozoa</taxon>
        <taxon>Nematoda</taxon>
        <taxon>Chromadorea</taxon>
        <taxon>Rhabditida</taxon>
        <taxon>Tylenchina</taxon>
        <taxon>Tylenchomorpha</taxon>
        <taxon>Tylenchoidea</taxon>
        <taxon>Meloidogynidae</taxon>
        <taxon>Meloidogyninae</taxon>
        <taxon>Meloidogyne</taxon>
    </lineage>
</organism>
<feature type="region of interest" description="Disordered" evidence="3">
    <location>
        <begin position="765"/>
        <end position="789"/>
    </location>
</feature>
<feature type="domain" description="Rab-GAP TBC" evidence="4">
    <location>
        <begin position="344"/>
        <end position="532"/>
    </location>
</feature>
<feature type="compositionally biased region" description="Polar residues" evidence="3">
    <location>
        <begin position="901"/>
        <end position="926"/>
    </location>
</feature>
<feature type="compositionally biased region" description="Low complexity" evidence="3">
    <location>
        <begin position="765"/>
        <end position="774"/>
    </location>
</feature>
<proteinExistence type="predicted"/>
<evidence type="ECO:0000256" key="3">
    <source>
        <dbReference type="SAM" id="MobiDB-lite"/>
    </source>
</evidence>
<dbReference type="GO" id="GO:0005096">
    <property type="term" value="F:GTPase activator activity"/>
    <property type="evidence" value="ECO:0007669"/>
    <property type="project" value="UniProtKB-KW"/>
</dbReference>
<dbReference type="PANTHER" id="PTHR47219:SF9">
    <property type="entry name" value="GTPASE ACTIVATING PROTEIN AND CENTROSOME-ASSOCIATED, ISOFORM B"/>
    <property type="match status" value="1"/>
</dbReference>
<dbReference type="InterPro" id="IPR050302">
    <property type="entry name" value="Rab_GAP_TBC_domain"/>
</dbReference>
<dbReference type="EMBL" id="CAJEWN010000157">
    <property type="protein sequence ID" value="CAD2169712.1"/>
    <property type="molecule type" value="Genomic_DNA"/>
</dbReference>
<name>A0A6V7V3Z7_MELEN</name>
<dbReference type="InterPro" id="IPR022164">
    <property type="entry name" value="Kinesin-like"/>
</dbReference>
<evidence type="ECO:0000313" key="6">
    <source>
        <dbReference type="Proteomes" id="UP000580250"/>
    </source>
</evidence>
<dbReference type="Proteomes" id="UP000580250">
    <property type="component" value="Unassembled WGS sequence"/>
</dbReference>
<dbReference type="InterPro" id="IPR035969">
    <property type="entry name" value="Rab-GAP_TBC_sf"/>
</dbReference>
<evidence type="ECO:0000313" key="5">
    <source>
        <dbReference type="EMBL" id="CAD2169712.1"/>
    </source>
</evidence>
<evidence type="ECO:0000259" key="4">
    <source>
        <dbReference type="PROSITE" id="PS50086"/>
    </source>
</evidence>
<comment type="caution">
    <text evidence="5">The sequence shown here is derived from an EMBL/GenBank/DDBJ whole genome shotgun (WGS) entry which is preliminary data.</text>
</comment>
<reference evidence="5 6" key="1">
    <citation type="submission" date="2020-08" db="EMBL/GenBank/DDBJ databases">
        <authorList>
            <person name="Koutsovoulos G."/>
            <person name="Danchin GJ E."/>
        </authorList>
    </citation>
    <scope>NUCLEOTIDE SEQUENCE [LARGE SCALE GENOMIC DNA]</scope>
</reference>
<dbReference type="Gene3D" id="1.10.472.80">
    <property type="entry name" value="Ypt/Rab-GAP domain of gyp1p, domain 3"/>
    <property type="match status" value="1"/>
</dbReference>
<dbReference type="FunFam" id="1.10.8.270:FF:000001">
    <property type="entry name" value="TBC1 domain family member 1"/>
    <property type="match status" value="1"/>
</dbReference>
<dbReference type="OrthoDB" id="295078at2759"/>
<dbReference type="FunFam" id="1.10.472.80:FF:000007">
    <property type="entry name" value="Rab GTPase-activating protein 1 isoform X1"/>
    <property type="match status" value="1"/>
</dbReference>
<evidence type="ECO:0000256" key="1">
    <source>
        <dbReference type="ARBA" id="ARBA00022468"/>
    </source>
</evidence>
<dbReference type="Pfam" id="PF12473">
    <property type="entry name" value="DUF3694"/>
    <property type="match status" value="1"/>
</dbReference>
<feature type="coiled-coil region" evidence="2">
    <location>
        <begin position="615"/>
        <end position="720"/>
    </location>
</feature>
<dbReference type="Gene3D" id="1.10.8.270">
    <property type="entry name" value="putative rabgap domain of human tbc1 domain family member 14 like domains"/>
    <property type="match status" value="1"/>
</dbReference>
<dbReference type="AlphaFoldDB" id="A0A6V7V3Z7"/>
<dbReference type="GO" id="GO:0031267">
    <property type="term" value="F:small GTPase binding"/>
    <property type="evidence" value="ECO:0007669"/>
    <property type="project" value="TreeGrafter"/>
</dbReference>
<dbReference type="SUPFAM" id="SSF47923">
    <property type="entry name" value="Ypt/Rab-GAP domain of gyp1p"/>
    <property type="match status" value="2"/>
</dbReference>
<gene>
    <name evidence="5" type="ORF">MENT_LOCUS21063</name>
</gene>
<dbReference type="SMART" id="SM00164">
    <property type="entry name" value="TBC"/>
    <property type="match status" value="1"/>
</dbReference>
<dbReference type="PANTHER" id="PTHR47219">
    <property type="entry name" value="RAB GTPASE-ACTIVATING PROTEIN 1-LIKE"/>
    <property type="match status" value="1"/>
</dbReference>
<feature type="region of interest" description="Disordered" evidence="3">
    <location>
        <begin position="897"/>
        <end position="926"/>
    </location>
</feature>
<dbReference type="InterPro" id="IPR000195">
    <property type="entry name" value="Rab-GAP-TBC_dom"/>
</dbReference>
<sequence length="926" mass="106934">MEASTSNTIQYQTIPNESETGELFEFEALLEIRERDGQRRIASRPNNFRSTSNTTRRLSPSAITINNNNDGSYIDIEQQGFFVCPLERNCFKMRRDRDKLVLVMLKQTAGPRHLRVKNCFGMLLAPGRNLRQSDMHLLEMKSAGQGQHNPRVYVIEARWNPGAWNFEVLNTETPRDTRVFMSVAVDVTFEGLDESLRFIIECKARIFQQYERFWFPPRRAVSETYRLLAQKTMNELSADPCNAIHDDQLKVVIFESTTERERQLSSTAFDGDMERSPTRHMPTQLIHPANGSDSDSDEPLLSGSGDVCRECSEDRLAAWNDMIDLWKQTPEQRPYGLNSLIHDGIPDVLRGEVWLLLARIGPVQADLVQAYQMLLEKECPSESIILRDIHRTFPAHEYFTEENDKGGQKALYRISKAYSLYDDEVGYCQGLSFLAAALLLHMPEEQAFCVLVRIMFDYGMRELFKTGFDALHLRFYQLQCLIKDYAHELYSHFHEIGIETHMYASQWFLTLFTAKFPLQMVFFIVDLFLAEGMNTIFHISLALLKDSNKELLHSDFEGILKFFRVNLPRKYRTEVAARELIHAAVKLKISHKRLSKYEKEWHELKRQEIESQDPLERAQRESQGLKEQILRLERENDYLARELVTSKICLQERLDTTEDQLETTLNQMIIKNRDCEELADRERKLREESEFIKQKCRDEVARLEEEYRRSEGVIVEYKKICTELGLASDEDKRQFRKLKRFIASKVSGCDRCSNELADCLDISSNSQRPSSSLSTYDGEGSSVGSTTATNDTSAMHMMELVEKLQQYEQHIRQVELELAQTKLALVESQCQNQDLAHQMSVSTLLQNGSYSVNDNRPAWLRKTISSLREVAQAHGVTGSGFSSGSEENNVNFHSKFRQHQRSSSNASTISTNHITNKYTGSQTDRR</sequence>
<keyword evidence="2" id="KW-0175">Coiled coil</keyword>
<evidence type="ECO:0000256" key="2">
    <source>
        <dbReference type="SAM" id="Coils"/>
    </source>
</evidence>
<dbReference type="PROSITE" id="PS50086">
    <property type="entry name" value="TBC_RABGAP"/>
    <property type="match status" value="1"/>
</dbReference>
<dbReference type="Gene3D" id="1.10.10.750">
    <property type="entry name" value="Ypt/Rab-GAP domain of gyp1p, domain 1"/>
    <property type="match status" value="1"/>
</dbReference>